<name>A0ABZ0QES7_9VIBR</name>
<proteinExistence type="predicted"/>
<protein>
    <submittedName>
        <fullName evidence="2">HesA/MoeB/ThiF family protein</fullName>
    </submittedName>
</protein>
<reference evidence="2 3" key="1">
    <citation type="submission" date="2023-11" db="EMBL/GenBank/DDBJ databases">
        <title>Plant-associative lifestyle of Vibrio porteresiae and its evolutionary dynamics.</title>
        <authorList>
            <person name="Rameshkumar N."/>
            <person name="Kirti K."/>
        </authorList>
    </citation>
    <scope>NUCLEOTIDE SEQUENCE [LARGE SCALE GENOMIC DNA]</scope>
    <source>
        <strain evidence="2 3">MSSRF30</strain>
    </source>
</reference>
<dbReference type="InterPro" id="IPR000594">
    <property type="entry name" value="ThiF_NAD_FAD-bd"/>
</dbReference>
<feature type="domain" description="THIF-type NAD/FAD binding fold" evidence="1">
    <location>
        <begin position="12"/>
        <end position="247"/>
    </location>
</feature>
<organism evidence="2 3">
    <name type="scientific">Vibrio porteresiae DSM 19223</name>
    <dbReference type="NCBI Taxonomy" id="1123496"/>
    <lineage>
        <taxon>Bacteria</taxon>
        <taxon>Pseudomonadati</taxon>
        <taxon>Pseudomonadota</taxon>
        <taxon>Gammaproteobacteria</taxon>
        <taxon>Vibrionales</taxon>
        <taxon>Vibrionaceae</taxon>
        <taxon>Vibrio</taxon>
    </lineage>
</organism>
<dbReference type="PANTHER" id="PTHR10953:SF240">
    <property type="entry name" value="SULFUR CARRIER PROTEIN THIS ADENYLYLTRANSFERASE"/>
    <property type="match status" value="1"/>
</dbReference>
<evidence type="ECO:0000313" key="3">
    <source>
        <dbReference type="Proteomes" id="UP001304071"/>
    </source>
</evidence>
<dbReference type="EMBL" id="CP138203">
    <property type="protein sequence ID" value="WPC74090.1"/>
    <property type="molecule type" value="Genomic_DNA"/>
</dbReference>
<dbReference type="PANTHER" id="PTHR10953">
    <property type="entry name" value="UBIQUITIN-ACTIVATING ENZYME E1"/>
    <property type="match status" value="1"/>
</dbReference>
<dbReference type="InterPro" id="IPR035985">
    <property type="entry name" value="Ubiquitin-activating_enz"/>
</dbReference>
<dbReference type="CDD" id="cd00757">
    <property type="entry name" value="ThiF_MoeB_HesA_family"/>
    <property type="match status" value="1"/>
</dbReference>
<dbReference type="InterPro" id="IPR045886">
    <property type="entry name" value="ThiF/MoeB/HesA"/>
</dbReference>
<dbReference type="SUPFAM" id="SSF69572">
    <property type="entry name" value="Activating enzymes of the ubiquitin-like proteins"/>
    <property type="match status" value="1"/>
</dbReference>
<dbReference type="Gene3D" id="3.40.50.720">
    <property type="entry name" value="NAD(P)-binding Rossmann-like Domain"/>
    <property type="match status" value="1"/>
</dbReference>
<accession>A0ABZ0QES7</accession>
<gene>
    <name evidence="2" type="ORF">R8Z52_02060</name>
</gene>
<evidence type="ECO:0000313" key="2">
    <source>
        <dbReference type="EMBL" id="WPC74090.1"/>
    </source>
</evidence>
<dbReference type="Proteomes" id="UP001304071">
    <property type="component" value="Chromosome 1"/>
</dbReference>
<dbReference type="Pfam" id="PF00899">
    <property type="entry name" value="ThiF"/>
    <property type="match status" value="1"/>
</dbReference>
<sequence>MPNLSDQQFLRYQKQICLDTWSEEVQTKLLDRSVLIIGCGGLGNAAALYLSASGVGHLVLVDDDIVELSNLPRQVAYRFDDLGVSKVDALKKAIDQRNSDCRVRVVRRRMTDEQLMLEVTLADVVLDCSDNMTTRQQVNYCCGRSKVPLISGAAAGWDGQFSIWNYHVGCPCYSCLYPTDTQIFENRCTSMGILGPVAGVVSCYQSLACINYLAEENFGFQSSVLYRFDGRSGEWSIYSVNRDPDCPLCKDREIEEECPVSLFIDKDKNESGARYL</sequence>
<evidence type="ECO:0000259" key="1">
    <source>
        <dbReference type="Pfam" id="PF00899"/>
    </source>
</evidence>
<dbReference type="RefSeq" id="WP_261894131.1">
    <property type="nucleotide sequence ID" value="NZ_AP024895.1"/>
</dbReference>
<keyword evidence="3" id="KW-1185">Reference proteome</keyword>